<proteinExistence type="predicted"/>
<dbReference type="AlphaFoldDB" id="A0A0B6ZHG2"/>
<evidence type="ECO:0000313" key="2">
    <source>
        <dbReference type="EMBL" id="CEK68044.1"/>
    </source>
</evidence>
<keyword evidence="1" id="KW-0472">Membrane</keyword>
<dbReference type="EMBL" id="HACG01021179">
    <property type="protein sequence ID" value="CEK68044.1"/>
    <property type="molecule type" value="Transcribed_RNA"/>
</dbReference>
<feature type="non-terminal residue" evidence="2">
    <location>
        <position position="67"/>
    </location>
</feature>
<feature type="transmembrane region" description="Helical" evidence="1">
    <location>
        <begin position="38"/>
        <end position="59"/>
    </location>
</feature>
<organism evidence="2">
    <name type="scientific">Arion vulgaris</name>
    <dbReference type="NCBI Taxonomy" id="1028688"/>
    <lineage>
        <taxon>Eukaryota</taxon>
        <taxon>Metazoa</taxon>
        <taxon>Spiralia</taxon>
        <taxon>Lophotrochozoa</taxon>
        <taxon>Mollusca</taxon>
        <taxon>Gastropoda</taxon>
        <taxon>Heterobranchia</taxon>
        <taxon>Euthyneura</taxon>
        <taxon>Panpulmonata</taxon>
        <taxon>Eupulmonata</taxon>
        <taxon>Stylommatophora</taxon>
        <taxon>Helicina</taxon>
        <taxon>Arionoidea</taxon>
        <taxon>Arionidae</taxon>
        <taxon>Arion</taxon>
    </lineage>
</organism>
<evidence type="ECO:0000256" key="1">
    <source>
        <dbReference type="SAM" id="Phobius"/>
    </source>
</evidence>
<reference evidence="2" key="1">
    <citation type="submission" date="2014-12" db="EMBL/GenBank/DDBJ databases">
        <title>Insight into the proteome of Arion vulgaris.</title>
        <authorList>
            <person name="Aradska J."/>
            <person name="Bulat T."/>
            <person name="Smidak R."/>
            <person name="Sarate P."/>
            <person name="Gangsoo J."/>
            <person name="Sialana F."/>
            <person name="Bilban M."/>
            <person name="Lubec G."/>
        </authorList>
    </citation>
    <scope>NUCLEOTIDE SEQUENCE</scope>
    <source>
        <tissue evidence="2">Skin</tissue>
    </source>
</reference>
<sequence>IQPSSNINIPIRAGLMADTLNMTIVIQLMIRVDLCSKLVICFYLLACSSLKGIHFIAMFDKPGTLKG</sequence>
<keyword evidence="1" id="KW-0812">Transmembrane</keyword>
<feature type="non-terminal residue" evidence="2">
    <location>
        <position position="1"/>
    </location>
</feature>
<accession>A0A0B6ZHG2</accession>
<gene>
    <name evidence="2" type="primary">ORF64876</name>
</gene>
<name>A0A0B6ZHG2_9EUPU</name>
<keyword evidence="1" id="KW-1133">Transmembrane helix</keyword>
<protein>
    <submittedName>
        <fullName evidence="2">Uncharacterized protein</fullName>
    </submittedName>
</protein>